<dbReference type="STRING" id="1486262.TM49_08870"/>
<dbReference type="EC" id="3.6.5.4" evidence="10"/>
<dbReference type="InterPro" id="IPR004780">
    <property type="entry name" value="SRP"/>
</dbReference>
<name>A0A0D5LNG6_MAREN</name>
<dbReference type="FunFam" id="3.40.50.300:FF:000022">
    <property type="entry name" value="Signal recognition particle 54 kDa subunit"/>
    <property type="match status" value="1"/>
</dbReference>
<dbReference type="RefSeq" id="WP_045680644.1">
    <property type="nucleotide sequence ID" value="NZ_CP010803.1"/>
</dbReference>
<dbReference type="Gene3D" id="3.40.50.300">
    <property type="entry name" value="P-loop containing nucleotide triphosphate hydrolases"/>
    <property type="match status" value="1"/>
</dbReference>
<dbReference type="CDD" id="cd18539">
    <property type="entry name" value="SRP_G"/>
    <property type="match status" value="1"/>
</dbReference>
<gene>
    <name evidence="10" type="primary">ffh</name>
    <name evidence="12" type="ORF">TM49_08870</name>
</gene>
<dbReference type="InterPro" id="IPR004125">
    <property type="entry name" value="Signal_recog_particle_SRP54_M"/>
</dbReference>
<dbReference type="GO" id="GO:0048500">
    <property type="term" value="C:signal recognition particle"/>
    <property type="evidence" value="ECO:0007669"/>
    <property type="project" value="UniProtKB-UniRule"/>
</dbReference>
<dbReference type="InterPro" id="IPR027417">
    <property type="entry name" value="P-loop_NTPase"/>
</dbReference>
<comment type="domain">
    <text evidence="10">Composed of three domains: the N-terminal N domain, which is responsible for interactions with the ribosome, the central G domain, which binds GTP, and the C-terminal M domain, which binds the RNA and the signal sequence of the RNC.</text>
</comment>
<evidence type="ECO:0000256" key="1">
    <source>
        <dbReference type="ARBA" id="ARBA00004515"/>
    </source>
</evidence>
<dbReference type="HOGENOM" id="CLU_009301_6_0_5"/>
<dbReference type="AlphaFoldDB" id="A0A0D5LNG6"/>
<dbReference type="KEGG" id="mey:TM49_08870"/>
<feature type="binding site" evidence="10">
    <location>
        <begin position="190"/>
        <end position="194"/>
    </location>
    <ligand>
        <name>GTP</name>
        <dbReference type="ChEBI" id="CHEBI:37565"/>
    </ligand>
</feature>
<dbReference type="NCBIfam" id="TIGR00959">
    <property type="entry name" value="ffh"/>
    <property type="match status" value="1"/>
</dbReference>
<keyword evidence="13" id="KW-1185">Reference proteome</keyword>
<evidence type="ECO:0000256" key="8">
    <source>
        <dbReference type="ARBA" id="ARBA00023274"/>
    </source>
</evidence>
<protein>
    <recommendedName>
        <fullName evidence="10">Signal recognition particle protein</fullName>
        <ecNumber evidence="10">3.6.5.4</ecNumber>
    </recommendedName>
    <alternativeName>
        <fullName evidence="10">Fifty-four homolog</fullName>
    </alternativeName>
</protein>
<keyword evidence="5 10" id="KW-0694">RNA-binding</keyword>
<proteinExistence type="inferred from homology"/>
<evidence type="ECO:0000313" key="13">
    <source>
        <dbReference type="Proteomes" id="UP000032611"/>
    </source>
</evidence>
<dbReference type="GO" id="GO:0003924">
    <property type="term" value="F:GTPase activity"/>
    <property type="evidence" value="ECO:0007669"/>
    <property type="project" value="UniProtKB-UniRule"/>
</dbReference>
<comment type="subunit">
    <text evidence="10">Part of the signal recognition particle protein translocation system, which is composed of SRP and FtsY. SRP is a ribonucleoprotein composed of Ffh and a 4.5S RNA molecule.</text>
</comment>
<comment type="catalytic activity">
    <reaction evidence="9 10">
        <text>GTP + H2O = GDP + phosphate + H(+)</text>
        <dbReference type="Rhea" id="RHEA:19669"/>
        <dbReference type="ChEBI" id="CHEBI:15377"/>
        <dbReference type="ChEBI" id="CHEBI:15378"/>
        <dbReference type="ChEBI" id="CHEBI:37565"/>
        <dbReference type="ChEBI" id="CHEBI:43474"/>
        <dbReference type="ChEBI" id="CHEBI:58189"/>
        <dbReference type="EC" id="3.6.5.4"/>
    </reaction>
</comment>
<dbReference type="InterPro" id="IPR003593">
    <property type="entry name" value="AAA+_ATPase"/>
</dbReference>
<comment type="similarity">
    <text evidence="2 10">Belongs to the GTP-binding SRP family. SRP54 subfamily.</text>
</comment>
<dbReference type="PATRIC" id="fig|1486262.3.peg.1836"/>
<evidence type="ECO:0000259" key="11">
    <source>
        <dbReference type="PROSITE" id="PS00300"/>
    </source>
</evidence>
<dbReference type="Gene3D" id="1.10.260.30">
    <property type="entry name" value="Signal recognition particle, SRP54 subunit, M-domain"/>
    <property type="match status" value="1"/>
</dbReference>
<dbReference type="SUPFAM" id="SSF52540">
    <property type="entry name" value="P-loop containing nucleoside triphosphate hydrolases"/>
    <property type="match status" value="1"/>
</dbReference>
<keyword evidence="3 10" id="KW-0547">Nucleotide-binding</keyword>
<keyword evidence="4 10" id="KW-0378">Hydrolase</keyword>
<dbReference type="PANTHER" id="PTHR11564">
    <property type="entry name" value="SIGNAL RECOGNITION PARTICLE 54K PROTEIN SRP54"/>
    <property type="match status" value="1"/>
</dbReference>
<keyword evidence="7 10" id="KW-0733">Signal recognition particle</keyword>
<evidence type="ECO:0000256" key="4">
    <source>
        <dbReference type="ARBA" id="ARBA00022801"/>
    </source>
</evidence>
<accession>A0A0D5LNG6</accession>
<dbReference type="Pfam" id="PF02881">
    <property type="entry name" value="SRP54_N"/>
    <property type="match status" value="1"/>
</dbReference>
<evidence type="ECO:0000256" key="7">
    <source>
        <dbReference type="ARBA" id="ARBA00023135"/>
    </source>
</evidence>
<organism evidence="12 13">
    <name type="scientific">Martelella endophytica</name>
    <dbReference type="NCBI Taxonomy" id="1486262"/>
    <lineage>
        <taxon>Bacteria</taxon>
        <taxon>Pseudomonadati</taxon>
        <taxon>Pseudomonadota</taxon>
        <taxon>Alphaproteobacteria</taxon>
        <taxon>Hyphomicrobiales</taxon>
        <taxon>Aurantimonadaceae</taxon>
        <taxon>Martelella</taxon>
    </lineage>
</organism>
<evidence type="ECO:0000256" key="9">
    <source>
        <dbReference type="ARBA" id="ARBA00048027"/>
    </source>
</evidence>
<dbReference type="SMART" id="SM00962">
    <property type="entry name" value="SRP54"/>
    <property type="match status" value="1"/>
</dbReference>
<dbReference type="InterPro" id="IPR000897">
    <property type="entry name" value="SRP54_GTPase_dom"/>
</dbReference>
<comment type="subcellular location">
    <subcellularLocation>
        <location evidence="1">Cell inner membrane</location>
        <topology evidence="1">Peripheral membrane protein</topology>
        <orientation evidence="1">Cytoplasmic side</orientation>
    </subcellularLocation>
    <subcellularLocation>
        <location evidence="10">Cytoplasm</location>
    </subcellularLocation>
    <text evidence="10">The SRP-RNC complex is targeted to the cytoplasmic membrane.</text>
</comment>
<dbReference type="GO" id="GO:0006614">
    <property type="term" value="P:SRP-dependent cotranslational protein targeting to membrane"/>
    <property type="evidence" value="ECO:0007669"/>
    <property type="project" value="InterPro"/>
</dbReference>
<reference evidence="12 13" key="1">
    <citation type="journal article" date="2015" name="Genome Announc.">
        <title>Complete genome sequence of Martelella endophytica YC6887, which has antifungal activity associated with a halophyte.</title>
        <authorList>
            <person name="Khan A."/>
            <person name="Khan H."/>
            <person name="Chung E.J."/>
            <person name="Hossain M.T."/>
            <person name="Chung Y.R."/>
        </authorList>
    </citation>
    <scope>NUCLEOTIDE SEQUENCE [LARGE SCALE GENOMIC DNA]</scope>
    <source>
        <strain evidence="12">YC6887</strain>
    </source>
</reference>
<dbReference type="Gene3D" id="1.20.120.140">
    <property type="entry name" value="Signal recognition particle SRP54, nucleotide-binding domain"/>
    <property type="match status" value="1"/>
</dbReference>
<dbReference type="InterPro" id="IPR042101">
    <property type="entry name" value="SRP54_N_sf"/>
</dbReference>
<sequence>MFENLQDRLGSVLKGLTGRGSLSEADVAAALREVRRALLEADVALEVVRDFTARVREKAVGAEVLKSIKPGQMVVKIVHDELVEMLGSEGVTIDLNAPAPVVIMMVGLQGSGKTTTTGKIAARMTNRDRKRVLMASLDTRRPAAQEQLKQIGEQTKVDTLPVIPGQDPVSIAKRAVQAAKLGGHDIVILDTAGRTHIDEPLMVEMADIRKVSNPHEILLVADSLTGQDAVNLARNFDERVGITGLVLTRMDGDGRGGAALSMRAVTGKPIKLIGTGEKMDALEEFHPKRIADRILGMGDIVSLVEKAAETIDAEKARAMAEKMAKGKFDMNDMAEQLKQMQNMGGMGGIMGMMPGMGGMKDKLAAAGMDDSVFKRQLAIISSMTKYERAHPDVLKNSRKKRIAAGSGTSAADINKLLKMHRQMADMMKAMGGKGKGKMKQMMNMLGGGMGGGMPGGLPGGMGGMPDLSKLDANQLAELQKQAGSLGGGGLPGLGSPKLPGLGGGFGGFGKGKK</sequence>
<dbReference type="GO" id="GO:0005525">
    <property type="term" value="F:GTP binding"/>
    <property type="evidence" value="ECO:0007669"/>
    <property type="project" value="UniProtKB-UniRule"/>
</dbReference>
<evidence type="ECO:0000256" key="5">
    <source>
        <dbReference type="ARBA" id="ARBA00022884"/>
    </source>
</evidence>
<dbReference type="GO" id="GO:0005886">
    <property type="term" value="C:plasma membrane"/>
    <property type="evidence" value="ECO:0007669"/>
    <property type="project" value="UniProtKB-SubCell"/>
</dbReference>
<dbReference type="GO" id="GO:0008312">
    <property type="term" value="F:7S RNA binding"/>
    <property type="evidence" value="ECO:0007669"/>
    <property type="project" value="InterPro"/>
</dbReference>
<keyword evidence="8 10" id="KW-0687">Ribonucleoprotein</keyword>
<keyword evidence="6 10" id="KW-0342">GTP-binding</keyword>
<dbReference type="PANTHER" id="PTHR11564:SF5">
    <property type="entry name" value="SIGNAL RECOGNITION PARTICLE SUBUNIT SRP54"/>
    <property type="match status" value="1"/>
</dbReference>
<evidence type="ECO:0000256" key="3">
    <source>
        <dbReference type="ARBA" id="ARBA00022741"/>
    </source>
</evidence>
<evidence type="ECO:0000256" key="10">
    <source>
        <dbReference type="HAMAP-Rule" id="MF_00306"/>
    </source>
</evidence>
<comment type="function">
    <text evidence="10">Involved in targeting and insertion of nascent membrane proteins into the cytoplasmic membrane. Binds to the hydrophobic signal sequence of the ribosome-nascent chain (RNC) as it emerges from the ribosomes. The SRP-RNC complex is then targeted to the cytoplasmic membrane where it interacts with the SRP receptor FtsY. Interaction with FtsY leads to the transfer of the RNC complex to the Sec translocase for insertion into the membrane, the hydrolysis of GTP by both Ffh and FtsY, and the dissociation of the SRP-FtsY complex into the individual components.</text>
</comment>
<dbReference type="Pfam" id="PF00448">
    <property type="entry name" value="SRP54"/>
    <property type="match status" value="1"/>
</dbReference>
<feature type="binding site" evidence="10">
    <location>
        <begin position="248"/>
        <end position="251"/>
    </location>
    <ligand>
        <name>GTP</name>
        <dbReference type="ChEBI" id="CHEBI:37565"/>
    </ligand>
</feature>
<dbReference type="OrthoDB" id="9804720at2"/>
<evidence type="ECO:0000313" key="12">
    <source>
        <dbReference type="EMBL" id="AJY45774.1"/>
    </source>
</evidence>
<dbReference type="InterPro" id="IPR013822">
    <property type="entry name" value="Signal_recog_particl_SRP54_hlx"/>
</dbReference>
<feature type="binding site" evidence="10">
    <location>
        <begin position="107"/>
        <end position="114"/>
    </location>
    <ligand>
        <name>GTP</name>
        <dbReference type="ChEBI" id="CHEBI:37565"/>
    </ligand>
</feature>
<keyword evidence="10" id="KW-0963">Cytoplasm</keyword>
<feature type="domain" description="SRP54-type proteins GTP-binding" evidence="11">
    <location>
        <begin position="269"/>
        <end position="282"/>
    </location>
</feature>
<dbReference type="InterPro" id="IPR022941">
    <property type="entry name" value="SRP54"/>
</dbReference>
<dbReference type="Proteomes" id="UP000032611">
    <property type="component" value="Chromosome"/>
</dbReference>
<dbReference type="PROSITE" id="PS00300">
    <property type="entry name" value="SRP54"/>
    <property type="match status" value="1"/>
</dbReference>
<dbReference type="SUPFAM" id="SSF47446">
    <property type="entry name" value="Signal peptide-binding domain"/>
    <property type="match status" value="1"/>
</dbReference>
<dbReference type="HAMAP" id="MF_00306">
    <property type="entry name" value="SRP54"/>
    <property type="match status" value="1"/>
</dbReference>
<dbReference type="SMART" id="SM00382">
    <property type="entry name" value="AAA"/>
    <property type="match status" value="1"/>
</dbReference>
<evidence type="ECO:0000256" key="6">
    <source>
        <dbReference type="ARBA" id="ARBA00023134"/>
    </source>
</evidence>
<dbReference type="SMART" id="SM00963">
    <property type="entry name" value="SRP54_N"/>
    <property type="match status" value="1"/>
</dbReference>
<dbReference type="Pfam" id="PF02978">
    <property type="entry name" value="SRP_SPB"/>
    <property type="match status" value="1"/>
</dbReference>
<dbReference type="InterPro" id="IPR036891">
    <property type="entry name" value="Signal_recog_part_SRP54_M_sf"/>
</dbReference>
<dbReference type="EMBL" id="CP010803">
    <property type="protein sequence ID" value="AJY45774.1"/>
    <property type="molecule type" value="Genomic_DNA"/>
</dbReference>
<evidence type="ECO:0000256" key="2">
    <source>
        <dbReference type="ARBA" id="ARBA00005450"/>
    </source>
</evidence>